<evidence type="ECO:0000313" key="21">
    <source>
        <dbReference type="EMBL" id="RXG47646.1"/>
    </source>
</evidence>
<dbReference type="Proteomes" id="UP000288725">
    <property type="component" value="Chromosome 2"/>
</dbReference>
<dbReference type="GO" id="GO:0015031">
    <property type="term" value="P:protein transport"/>
    <property type="evidence" value="ECO:0007669"/>
    <property type="project" value="UniProtKB-KW"/>
</dbReference>
<dbReference type="GO" id="GO:0003723">
    <property type="term" value="F:RNA binding"/>
    <property type="evidence" value="ECO:0007669"/>
    <property type="project" value="UniProtKB-KW"/>
</dbReference>
<dbReference type="SMART" id="SM00487">
    <property type="entry name" value="DEXDc"/>
    <property type="match status" value="1"/>
</dbReference>
<evidence type="ECO:0000256" key="3">
    <source>
        <dbReference type="ARBA" id="ARBA00012552"/>
    </source>
</evidence>
<dbReference type="EMBL" id="RSDZ01000033">
    <property type="protein sequence ID" value="RXG47646.1"/>
    <property type="molecule type" value="Genomic_DNA"/>
</dbReference>
<dbReference type="PANTHER" id="PTHR47958">
    <property type="entry name" value="ATP-DEPENDENT RNA HELICASE DBP3"/>
    <property type="match status" value="1"/>
</dbReference>
<feature type="short sequence motif" description="Q motif" evidence="16">
    <location>
        <begin position="125"/>
        <end position="153"/>
    </location>
</feature>
<evidence type="ECO:0000256" key="1">
    <source>
        <dbReference type="ARBA" id="ARBA00004335"/>
    </source>
</evidence>
<dbReference type="GO" id="GO:0051028">
    <property type="term" value="P:mRNA transport"/>
    <property type="evidence" value="ECO:0007669"/>
    <property type="project" value="UniProtKB-KW"/>
</dbReference>
<feature type="domain" description="Helicase C-terminal" evidence="19">
    <location>
        <begin position="355"/>
        <end position="516"/>
    </location>
</feature>
<dbReference type="CDD" id="cd18787">
    <property type="entry name" value="SF2_C_DEAD"/>
    <property type="match status" value="1"/>
</dbReference>
<keyword evidence="6" id="KW-0347">Helicase</keyword>
<evidence type="ECO:0000256" key="6">
    <source>
        <dbReference type="ARBA" id="ARBA00022806"/>
    </source>
</evidence>
<evidence type="ECO:0000256" key="16">
    <source>
        <dbReference type="PROSITE-ProRule" id="PRU00552"/>
    </source>
</evidence>
<evidence type="ECO:0000256" key="11">
    <source>
        <dbReference type="ARBA" id="ARBA00023132"/>
    </source>
</evidence>
<dbReference type="PROSITE" id="PS51192">
    <property type="entry name" value="HELICASE_ATP_BIND_1"/>
    <property type="match status" value="1"/>
</dbReference>
<evidence type="ECO:0000256" key="5">
    <source>
        <dbReference type="ARBA" id="ARBA00022801"/>
    </source>
</evidence>
<sequence length="553" mass="60410">MRKASRSWVVRKHDFTIFFVLRPRFFSDHTVRVSPQQQRPGCAINRLRPAHHLGTQPPGVSFSNRRSAMADANPPTNPPAEGDPANLEDAQLDGADSGLVENSYDVDIKLGDLQQNPDSTLYSAKTFKEMNLSEPILKGLLSLNYFKPSKIQEKALPLMLQNPPRHMIAQSQSGTGKTAAFVVTILSRIDLSQPNQPQALVLAPSRELARQIEGVINKIGNFCEGLKVAAALPGALERGAPVQANVIVGTPGTVMDITRRRQLDVSQLRLLVIDEADSMLDQQGLGDQCVRVKSTLPRNIQILLFSATFPDKVMGFAEKFAQGADQIRLKHTELTVSGISQMYIDCDSEDAKYENLVKLYGLMTIGSSVIFVRTRESANEIQKRMEADGHRVAALHGAFDGNDRDRLLEEFRSGRSKVLLTTNVLARGIDVSSVSMVINYDIPMKGRGDTEPDPETYLHRIGRTGRFGRIGVSISFVSDKKSFQALSAIAELYQIDLVQLDTSDWDSAEEAVQKVIKSNRAKAAFAPSATDAARAAAASEAAPGAEPTATTSA</sequence>
<comment type="caution">
    <text evidence="21">The sequence shown here is derived from an EMBL/GenBank/DDBJ whole genome shotgun (WGS) entry which is preliminary data.</text>
</comment>
<keyword evidence="8" id="KW-0067">ATP-binding</keyword>
<evidence type="ECO:0000256" key="14">
    <source>
        <dbReference type="ARBA" id="ARBA00038750"/>
    </source>
</evidence>
<evidence type="ECO:0000256" key="8">
    <source>
        <dbReference type="ARBA" id="ARBA00022840"/>
    </source>
</evidence>
<feature type="domain" description="DEAD-box RNA helicase Q" evidence="20">
    <location>
        <begin position="125"/>
        <end position="153"/>
    </location>
</feature>
<accession>A0A444S2L4</accession>
<dbReference type="InterPro" id="IPR014001">
    <property type="entry name" value="Helicase_ATP-bd"/>
</dbReference>
<comment type="function">
    <text evidence="12">ATP-dependent RNA helicase associated with the nuclear pore complex and essential for mRNA export from the nucleus. May participate in a terminal step of mRNA export through the removal of proteins that accompany mRNA through the nucleopore complex. May also be involved in early transcription.</text>
</comment>
<feature type="domain" description="Helicase ATP-binding" evidence="18">
    <location>
        <begin position="158"/>
        <end position="327"/>
    </location>
</feature>
<evidence type="ECO:0000256" key="17">
    <source>
        <dbReference type="SAM" id="MobiDB-lite"/>
    </source>
</evidence>
<evidence type="ECO:0000256" key="15">
    <source>
        <dbReference type="ARBA" id="ARBA00047984"/>
    </source>
</evidence>
<dbReference type="FunFam" id="3.40.50.300:FF:000849">
    <property type="entry name" value="ATP-dependent RNA helicase DBP5"/>
    <property type="match status" value="1"/>
</dbReference>
<evidence type="ECO:0000256" key="4">
    <source>
        <dbReference type="ARBA" id="ARBA00022741"/>
    </source>
</evidence>
<comment type="subunit">
    <text evidence="14">Associates with the nuclear pore complex.</text>
</comment>
<dbReference type="GO" id="GO:0005643">
    <property type="term" value="C:nuclear pore"/>
    <property type="evidence" value="ECO:0007669"/>
    <property type="project" value="UniProtKB-SubCell"/>
</dbReference>
<feature type="region of interest" description="Disordered" evidence="17">
    <location>
        <begin position="48"/>
        <end position="91"/>
    </location>
</feature>
<comment type="similarity">
    <text evidence="13">Belongs to the DEAD box helicase family. DDX19/DBP5 subfamily.</text>
</comment>
<evidence type="ECO:0000256" key="9">
    <source>
        <dbReference type="ARBA" id="ARBA00022884"/>
    </source>
</evidence>
<dbReference type="Pfam" id="PF00271">
    <property type="entry name" value="Helicase_C"/>
    <property type="match status" value="1"/>
</dbReference>
<evidence type="ECO:0000259" key="18">
    <source>
        <dbReference type="PROSITE" id="PS51192"/>
    </source>
</evidence>
<evidence type="ECO:0000256" key="10">
    <source>
        <dbReference type="ARBA" id="ARBA00023010"/>
    </source>
</evidence>
<dbReference type="Gene3D" id="3.40.50.300">
    <property type="entry name" value="P-loop containing nucleotide triphosphate hydrolases"/>
    <property type="match status" value="2"/>
</dbReference>
<keyword evidence="10" id="KW-0811">Translocation</keyword>
<name>A0A444S2L4_VERDA</name>
<keyword evidence="11" id="KW-0653">Protein transport</keyword>
<dbReference type="GO" id="GO:0003724">
    <property type="term" value="F:RNA helicase activity"/>
    <property type="evidence" value="ECO:0007669"/>
    <property type="project" value="UniProtKB-EC"/>
</dbReference>
<comment type="catalytic activity">
    <reaction evidence="15">
        <text>ATP + H2O = ADP + phosphate + H(+)</text>
        <dbReference type="Rhea" id="RHEA:13065"/>
        <dbReference type="ChEBI" id="CHEBI:15377"/>
        <dbReference type="ChEBI" id="CHEBI:15378"/>
        <dbReference type="ChEBI" id="CHEBI:30616"/>
        <dbReference type="ChEBI" id="CHEBI:43474"/>
        <dbReference type="ChEBI" id="CHEBI:456216"/>
        <dbReference type="EC" id="3.6.4.13"/>
    </reaction>
</comment>
<comment type="subcellular location">
    <subcellularLocation>
        <location evidence="1">Nucleus membrane</location>
        <topology evidence="1">Peripheral membrane protein</topology>
        <orientation evidence="1">Cytoplasmic side</orientation>
    </subcellularLocation>
    <subcellularLocation>
        <location evidence="2">Nucleus</location>
        <location evidence="2">Nuclear pore complex</location>
    </subcellularLocation>
</comment>
<dbReference type="SUPFAM" id="SSF52540">
    <property type="entry name" value="P-loop containing nucleoside triphosphate hydrolases"/>
    <property type="match status" value="1"/>
</dbReference>
<protein>
    <recommendedName>
        <fullName evidence="3">RNA helicase</fullName>
        <ecNumber evidence="3">3.6.4.13</ecNumber>
    </recommendedName>
</protein>
<evidence type="ECO:0000259" key="20">
    <source>
        <dbReference type="PROSITE" id="PS51195"/>
    </source>
</evidence>
<evidence type="ECO:0000256" key="2">
    <source>
        <dbReference type="ARBA" id="ARBA00004567"/>
    </source>
</evidence>
<dbReference type="PROSITE" id="PS51194">
    <property type="entry name" value="HELICASE_CTER"/>
    <property type="match status" value="1"/>
</dbReference>
<dbReference type="InterPro" id="IPR001650">
    <property type="entry name" value="Helicase_C-like"/>
</dbReference>
<keyword evidence="9" id="KW-0694">RNA-binding</keyword>
<keyword evidence="7" id="KW-0509">mRNA transport</keyword>
<keyword evidence="7" id="KW-0813">Transport</keyword>
<dbReference type="GO" id="GO:0005524">
    <property type="term" value="F:ATP binding"/>
    <property type="evidence" value="ECO:0007669"/>
    <property type="project" value="UniProtKB-KW"/>
</dbReference>
<dbReference type="PROSITE" id="PS51195">
    <property type="entry name" value="Q_MOTIF"/>
    <property type="match status" value="1"/>
</dbReference>
<dbReference type="GO" id="GO:0016787">
    <property type="term" value="F:hydrolase activity"/>
    <property type="evidence" value="ECO:0007669"/>
    <property type="project" value="UniProtKB-KW"/>
</dbReference>
<dbReference type="Pfam" id="PF00270">
    <property type="entry name" value="DEAD"/>
    <property type="match status" value="1"/>
</dbReference>
<dbReference type="SMART" id="SM00490">
    <property type="entry name" value="HELICc"/>
    <property type="match status" value="1"/>
</dbReference>
<keyword evidence="11" id="KW-0539">Nucleus</keyword>
<evidence type="ECO:0000256" key="7">
    <source>
        <dbReference type="ARBA" id="ARBA00022816"/>
    </source>
</evidence>
<dbReference type="AlphaFoldDB" id="A0A444S2L4"/>
<dbReference type="EC" id="3.6.4.13" evidence="3"/>
<gene>
    <name evidence="21" type="ORF">VDGE_00146</name>
</gene>
<evidence type="ECO:0000256" key="12">
    <source>
        <dbReference type="ARBA" id="ARBA00037213"/>
    </source>
</evidence>
<dbReference type="InterPro" id="IPR014014">
    <property type="entry name" value="RNA_helicase_DEAD_Q_motif"/>
</dbReference>
<keyword evidence="5" id="KW-0378">Hydrolase</keyword>
<dbReference type="InterPro" id="IPR027417">
    <property type="entry name" value="P-loop_NTPase"/>
</dbReference>
<evidence type="ECO:0000313" key="22">
    <source>
        <dbReference type="Proteomes" id="UP000288725"/>
    </source>
</evidence>
<evidence type="ECO:0000259" key="19">
    <source>
        <dbReference type="PROSITE" id="PS51194"/>
    </source>
</evidence>
<keyword evidence="11" id="KW-0906">Nuclear pore complex</keyword>
<evidence type="ECO:0000256" key="13">
    <source>
        <dbReference type="ARBA" id="ARBA00038143"/>
    </source>
</evidence>
<dbReference type="CDD" id="cd17963">
    <property type="entry name" value="DEADc_DDX19_DDX25"/>
    <property type="match status" value="1"/>
</dbReference>
<reference evidence="21 22" key="1">
    <citation type="submission" date="2018-12" db="EMBL/GenBank/DDBJ databases">
        <title>Genome of Verticillium dahliae isolate Getta Getta.</title>
        <authorList>
            <person name="Gardiner D.M."/>
        </authorList>
    </citation>
    <scope>NUCLEOTIDE SEQUENCE [LARGE SCALE GENOMIC DNA]</scope>
    <source>
        <strain evidence="21 22">Getta Getta</strain>
    </source>
</reference>
<dbReference type="GO" id="GO:0031965">
    <property type="term" value="C:nuclear membrane"/>
    <property type="evidence" value="ECO:0007669"/>
    <property type="project" value="UniProtKB-SubCell"/>
</dbReference>
<proteinExistence type="inferred from homology"/>
<dbReference type="InterPro" id="IPR011545">
    <property type="entry name" value="DEAD/DEAH_box_helicase_dom"/>
</dbReference>
<keyword evidence="4" id="KW-0547">Nucleotide-binding</keyword>
<organism evidence="21 22">
    <name type="scientific">Verticillium dahliae</name>
    <name type="common">Verticillium wilt</name>
    <dbReference type="NCBI Taxonomy" id="27337"/>
    <lineage>
        <taxon>Eukaryota</taxon>
        <taxon>Fungi</taxon>
        <taxon>Dikarya</taxon>
        <taxon>Ascomycota</taxon>
        <taxon>Pezizomycotina</taxon>
        <taxon>Sordariomycetes</taxon>
        <taxon>Hypocreomycetidae</taxon>
        <taxon>Glomerellales</taxon>
        <taxon>Plectosphaerellaceae</taxon>
        <taxon>Verticillium</taxon>
    </lineage>
</organism>